<dbReference type="Gene3D" id="3.40.50.360">
    <property type="match status" value="1"/>
</dbReference>
<dbReference type="PROSITE" id="PS50902">
    <property type="entry name" value="FLAVODOXIN_LIKE"/>
    <property type="match status" value="1"/>
</dbReference>
<organism evidence="3 4">
    <name type="scientific">Sebaldella termitidis (strain ATCC 33386 / NCTC 11300)</name>
    <dbReference type="NCBI Taxonomy" id="526218"/>
    <lineage>
        <taxon>Bacteria</taxon>
        <taxon>Fusobacteriati</taxon>
        <taxon>Fusobacteriota</taxon>
        <taxon>Fusobacteriia</taxon>
        <taxon>Fusobacteriales</taxon>
        <taxon>Leptotrichiaceae</taxon>
        <taxon>Sebaldella</taxon>
    </lineage>
</organism>
<evidence type="ECO:0000313" key="3">
    <source>
        <dbReference type="EMBL" id="ACZ10710.1"/>
    </source>
</evidence>
<dbReference type="KEGG" id="str:Sterm_3876"/>
<dbReference type="SUPFAM" id="SSF52218">
    <property type="entry name" value="Flavoproteins"/>
    <property type="match status" value="1"/>
</dbReference>
<dbReference type="EMBL" id="CP001739">
    <property type="protein sequence ID" value="ACZ10710.1"/>
    <property type="molecule type" value="Genomic_DNA"/>
</dbReference>
<dbReference type="InterPro" id="IPR001279">
    <property type="entry name" value="Metallo-B-lactamas"/>
</dbReference>
<dbReference type="SUPFAM" id="SSF56281">
    <property type="entry name" value="Metallo-hydrolase/oxidoreductase"/>
    <property type="match status" value="1"/>
</dbReference>
<dbReference type="STRING" id="526218.Sterm_3876"/>
<dbReference type="Pfam" id="PF00258">
    <property type="entry name" value="Flavodoxin_1"/>
    <property type="match status" value="1"/>
</dbReference>
<evidence type="ECO:0000259" key="2">
    <source>
        <dbReference type="PROSITE" id="PS50902"/>
    </source>
</evidence>
<dbReference type="Pfam" id="PF19583">
    <property type="entry name" value="ODP"/>
    <property type="match status" value="1"/>
</dbReference>
<dbReference type="InterPro" id="IPR036866">
    <property type="entry name" value="RibonucZ/Hydroxyglut_hydro"/>
</dbReference>
<feature type="domain" description="Flavodoxin-like" evidence="2">
    <location>
        <begin position="257"/>
        <end position="397"/>
    </location>
</feature>
<dbReference type="PANTHER" id="PTHR43717:SF1">
    <property type="entry name" value="ANAEROBIC NITRIC OXIDE REDUCTASE FLAVORUBREDOXIN"/>
    <property type="match status" value="1"/>
</dbReference>
<dbReference type="SMART" id="SM00849">
    <property type="entry name" value="Lactamase_B"/>
    <property type="match status" value="1"/>
</dbReference>
<dbReference type="GO" id="GO:0046872">
    <property type="term" value="F:metal ion binding"/>
    <property type="evidence" value="ECO:0007669"/>
    <property type="project" value="InterPro"/>
</dbReference>
<proteinExistence type="inferred from homology"/>
<comment type="similarity">
    <text evidence="1">In the N-terminal section; belongs to the zinc metallo-hydrolase group 3 family.</text>
</comment>
<dbReference type="CDD" id="cd07709">
    <property type="entry name" value="flavodiiron_proteins_MBL-fold"/>
    <property type="match status" value="1"/>
</dbReference>
<sequence length="402" mass="46354">MLHCVQKVSEKIYWVGGNDRRLERFENMFPVPKGVSYNSYLILDEKTALIDTVDSAIRDQFLDNIRYVLDGRNLDYLIINHMEPDHCGNIEELLKIYPDMKIVGNAKTFQFFEQFYDTRKPENYHKIAEGESLSLGEHTLNFYMMPMVHWPEVMATYESSQKILFSADAFGTFGAINGNLFSDQTDFEGYYLSEARRYYANIVGKYGMQVQNAIKKLTKNEIKMICPLHGPSWRTNLDYFLDKYDKWSSYTPEKNGVVLFYASMYGNTENVVNAVANKLAEKGVEDMRVFDVSKTHPSYIIAEVWKYSHMVVASPSYNSGLYHVMDALLHELTALNIQKRKVGIIGNYTWASSAIKVITEHVSKMKDTEIIGDPLEVNSSMKEQEEEKLNQFVDAIYNSLNN</sequence>
<dbReference type="PANTHER" id="PTHR43717">
    <property type="entry name" value="ANAEROBIC NITRIC OXIDE REDUCTASE FLAVORUBREDOXIN"/>
    <property type="match status" value="1"/>
</dbReference>
<name>D1AG84_SEBTE</name>
<dbReference type="eggNOG" id="COG0426">
    <property type="taxonomic scope" value="Bacteria"/>
</dbReference>
<dbReference type="Gene3D" id="3.60.15.10">
    <property type="entry name" value="Ribonuclease Z/Hydroxyacylglutathione hydrolase-like"/>
    <property type="match status" value="1"/>
</dbReference>
<dbReference type="HOGENOM" id="CLU_017490_1_0_0"/>
<dbReference type="AlphaFoldDB" id="D1AG84"/>
<evidence type="ECO:0000313" key="4">
    <source>
        <dbReference type="Proteomes" id="UP000000845"/>
    </source>
</evidence>
<keyword evidence="4" id="KW-1185">Reference proteome</keyword>
<reference evidence="3 4" key="2">
    <citation type="journal article" date="2010" name="Stand. Genomic Sci.">
        <title>Complete genome sequence of Sebaldella termitidis type strain (NCTC 11300).</title>
        <authorList>
            <person name="Harmon-Smith M."/>
            <person name="Celia L."/>
            <person name="Chertkov O."/>
            <person name="Lapidus A."/>
            <person name="Copeland A."/>
            <person name="Glavina Del Rio T."/>
            <person name="Nolan M."/>
            <person name="Lucas S."/>
            <person name="Tice H."/>
            <person name="Cheng J.F."/>
            <person name="Han C."/>
            <person name="Detter J.C."/>
            <person name="Bruce D."/>
            <person name="Goodwin L."/>
            <person name="Pitluck S."/>
            <person name="Pati A."/>
            <person name="Liolios K."/>
            <person name="Ivanova N."/>
            <person name="Mavromatis K."/>
            <person name="Mikhailova N."/>
            <person name="Chen A."/>
            <person name="Palaniappan K."/>
            <person name="Land M."/>
            <person name="Hauser L."/>
            <person name="Chang Y.J."/>
            <person name="Jeffries C.D."/>
            <person name="Brettin T."/>
            <person name="Goker M."/>
            <person name="Beck B."/>
            <person name="Bristow J."/>
            <person name="Eisen J.A."/>
            <person name="Markowitz V."/>
            <person name="Hugenholtz P."/>
            <person name="Kyrpides N.C."/>
            <person name="Klenk H.P."/>
            <person name="Chen F."/>
        </authorList>
    </citation>
    <scope>NUCLEOTIDE SEQUENCE [LARGE SCALE GENOMIC DNA]</scope>
    <source>
        <strain evidence="4">ATCC 33386 / NCTC 11300</strain>
    </source>
</reference>
<dbReference type="Proteomes" id="UP000000845">
    <property type="component" value="Chromosome"/>
</dbReference>
<dbReference type="InterPro" id="IPR008254">
    <property type="entry name" value="Flavodoxin/NO_synth"/>
</dbReference>
<dbReference type="GO" id="GO:0010181">
    <property type="term" value="F:FMN binding"/>
    <property type="evidence" value="ECO:0007669"/>
    <property type="project" value="InterPro"/>
</dbReference>
<dbReference type="GO" id="GO:0009055">
    <property type="term" value="F:electron transfer activity"/>
    <property type="evidence" value="ECO:0007669"/>
    <property type="project" value="InterPro"/>
</dbReference>
<reference evidence="4" key="1">
    <citation type="submission" date="2009-09" db="EMBL/GenBank/DDBJ databases">
        <title>The complete chromosome of Sebaldella termitidis ATCC 33386.</title>
        <authorList>
            <consortium name="US DOE Joint Genome Institute (JGI-PGF)"/>
            <person name="Lucas S."/>
            <person name="Copeland A."/>
            <person name="Lapidus A."/>
            <person name="Glavina del Rio T."/>
            <person name="Dalin E."/>
            <person name="Tice H."/>
            <person name="Bruce D."/>
            <person name="Goodwin L."/>
            <person name="Pitluck S."/>
            <person name="Kyrpides N."/>
            <person name="Mavromatis K."/>
            <person name="Ivanova N."/>
            <person name="Mikhailova N."/>
            <person name="Sims D."/>
            <person name="Meincke L."/>
            <person name="Brettin T."/>
            <person name="Detter J.C."/>
            <person name="Han C."/>
            <person name="Larimer F."/>
            <person name="Land M."/>
            <person name="Hauser L."/>
            <person name="Markowitz V."/>
            <person name="Cheng J.F."/>
            <person name="Hugenholtz P."/>
            <person name="Woyke T."/>
            <person name="Wu D."/>
            <person name="Eisen J.A."/>
        </authorList>
    </citation>
    <scope>NUCLEOTIDE SEQUENCE [LARGE SCALE GENOMIC DNA]</scope>
    <source>
        <strain evidence="4">ATCC 33386 / NCTC 11300</strain>
    </source>
</reference>
<gene>
    <name evidence="3" type="ordered locus">Sterm_3876</name>
</gene>
<dbReference type="GO" id="GO:0016491">
    <property type="term" value="F:oxidoreductase activity"/>
    <property type="evidence" value="ECO:0007669"/>
    <property type="project" value="InterPro"/>
</dbReference>
<dbReference type="InterPro" id="IPR016440">
    <property type="entry name" value="Rubredoxin-O_OxRdtase"/>
</dbReference>
<protein>
    <submittedName>
        <fullName evidence="3">Beta-lactamase domain protein</fullName>
    </submittedName>
</protein>
<dbReference type="InterPro" id="IPR029039">
    <property type="entry name" value="Flavoprotein-like_sf"/>
</dbReference>
<dbReference type="RefSeq" id="WP_012863289.1">
    <property type="nucleotide sequence ID" value="NC_013517.1"/>
</dbReference>
<evidence type="ECO:0000256" key="1">
    <source>
        <dbReference type="ARBA" id="ARBA00007121"/>
    </source>
</evidence>
<dbReference type="PIRSF" id="PIRSF005243">
    <property type="entry name" value="ROO"/>
    <property type="match status" value="1"/>
</dbReference>
<dbReference type="InterPro" id="IPR045761">
    <property type="entry name" value="ODP_dom"/>
</dbReference>
<accession>D1AG84</accession>